<dbReference type="EC" id="2.7.1.69" evidence="3"/>
<evidence type="ECO:0000313" key="4">
    <source>
        <dbReference type="Proteomes" id="UP000095544"/>
    </source>
</evidence>
<feature type="domain" description="PTS EIIB type-2" evidence="2">
    <location>
        <begin position="2"/>
        <end position="94"/>
    </location>
</feature>
<dbReference type="OrthoDB" id="6603449at2"/>
<dbReference type="InterPro" id="IPR013011">
    <property type="entry name" value="PTS_EIIB_2"/>
</dbReference>
<dbReference type="InterPro" id="IPR036095">
    <property type="entry name" value="PTS_EIIB-like_sf"/>
</dbReference>
<proteinExistence type="predicted"/>
<dbReference type="GO" id="GO:0008982">
    <property type="term" value="F:protein-N(PI)-phosphohistidine-sugar phosphotransferase activity"/>
    <property type="evidence" value="ECO:0007669"/>
    <property type="project" value="InterPro"/>
</dbReference>
<evidence type="ECO:0000256" key="1">
    <source>
        <dbReference type="ARBA" id="ARBA00022679"/>
    </source>
</evidence>
<dbReference type="EMBL" id="CYZU01000026">
    <property type="protein sequence ID" value="CUO64725.1"/>
    <property type="molecule type" value="Genomic_DNA"/>
</dbReference>
<name>A0A174GW22_9FIRM</name>
<reference evidence="3 4" key="1">
    <citation type="submission" date="2015-09" db="EMBL/GenBank/DDBJ databases">
        <authorList>
            <consortium name="Pathogen Informatics"/>
        </authorList>
    </citation>
    <scope>NUCLEOTIDE SEQUENCE [LARGE SCALE GENOMIC DNA]</scope>
    <source>
        <strain evidence="3 4">2789STDY5834876</strain>
    </source>
</reference>
<dbReference type="GO" id="GO:0009401">
    <property type="term" value="P:phosphoenolpyruvate-dependent sugar phosphotransferase system"/>
    <property type="evidence" value="ECO:0007669"/>
    <property type="project" value="InterPro"/>
</dbReference>
<dbReference type="SUPFAM" id="SSF52794">
    <property type="entry name" value="PTS system IIB component-like"/>
    <property type="match status" value="1"/>
</dbReference>
<organism evidence="3 4">
    <name type="scientific">Faecalicatena contorta</name>
    <dbReference type="NCBI Taxonomy" id="39482"/>
    <lineage>
        <taxon>Bacteria</taxon>
        <taxon>Bacillati</taxon>
        <taxon>Bacillota</taxon>
        <taxon>Clostridia</taxon>
        <taxon>Lachnospirales</taxon>
        <taxon>Lachnospiraceae</taxon>
        <taxon>Faecalicatena</taxon>
    </lineage>
</organism>
<dbReference type="AlphaFoldDB" id="A0A174GW22"/>
<evidence type="ECO:0000313" key="3">
    <source>
        <dbReference type="EMBL" id="CUO64725.1"/>
    </source>
</evidence>
<dbReference type="PROSITE" id="PS51099">
    <property type="entry name" value="PTS_EIIB_TYPE_2"/>
    <property type="match status" value="1"/>
</dbReference>
<dbReference type="Gene3D" id="3.40.50.2300">
    <property type="match status" value="1"/>
</dbReference>
<dbReference type="STRING" id="39482.ERS852491_02846"/>
<gene>
    <name evidence="3" type="primary">ulaB</name>
    <name evidence="3" type="ORF">ERS852491_02846</name>
</gene>
<protein>
    <submittedName>
        <fullName evidence="3">Ascorbate-specific phosphotransferase enzyme IIB component</fullName>
        <ecNumber evidence="3">2.7.1.69</ecNumber>
    </submittedName>
</protein>
<dbReference type="InterPro" id="IPR003501">
    <property type="entry name" value="PTS_EIIB_2/3"/>
</dbReference>
<dbReference type="GeneID" id="93335997"/>
<keyword evidence="1 3" id="KW-0808">Transferase</keyword>
<dbReference type="RefSeq" id="WP_025655788.1">
    <property type="nucleotide sequence ID" value="NZ_BQNQ01000001.1"/>
</dbReference>
<sequence>MLNILCVCGNGMGTSTILKISVKKICDEHNIDAAVESCSFGEALSFITTTDLVLTSPEWAGMLPPSNAVIAETKNLIDTAAVTETLLAAVKEHFPNEIK</sequence>
<dbReference type="Pfam" id="PF02302">
    <property type="entry name" value="PTS_IIB"/>
    <property type="match status" value="1"/>
</dbReference>
<accession>A0A174GW22</accession>
<dbReference type="CDD" id="cd05563">
    <property type="entry name" value="PTS_IIB_ascorbate"/>
    <property type="match status" value="1"/>
</dbReference>
<evidence type="ECO:0000259" key="2">
    <source>
        <dbReference type="PROSITE" id="PS51099"/>
    </source>
</evidence>
<dbReference type="Proteomes" id="UP000095544">
    <property type="component" value="Unassembled WGS sequence"/>
</dbReference>